<evidence type="ECO:0000259" key="5">
    <source>
        <dbReference type="Pfam" id="PF10312"/>
    </source>
</evidence>
<feature type="compositionally biased region" description="Acidic residues" evidence="3">
    <location>
        <begin position="433"/>
        <end position="443"/>
    </location>
</feature>
<gene>
    <name evidence="6" type="ORF">HAKA00212_LOCUS9759</name>
</gene>
<feature type="compositionally biased region" description="Low complexity" evidence="3">
    <location>
        <begin position="59"/>
        <end position="69"/>
    </location>
</feature>
<dbReference type="SMART" id="SM01050">
    <property type="entry name" value="CactinC_cactus"/>
    <property type="match status" value="1"/>
</dbReference>
<evidence type="ECO:0000256" key="1">
    <source>
        <dbReference type="ARBA" id="ARBA00006895"/>
    </source>
</evidence>
<dbReference type="Pfam" id="PF09732">
    <property type="entry name" value="CactinC_cactus"/>
    <property type="match status" value="1"/>
</dbReference>
<sequence>MGKSKKKSKDRKRDRSPSSSSSRASDSEEERRRQRKKEKKEKKIAEKKAAKLAAKKAAKLAAKQAAVSAGGVGAGLTHEERKKLVKEEKAKLFYGYTNDENPWGDPNLTKQFVWRRKHAKEEPSGNASKTSLVEKRRKTMEEVEKVRRRRKEREEELEEMERLKAEESRLREVQQFGDWQKKEEDFHRYQAKIRSKIRLIEDRAKPIDLLAKNLLLFSGEEEEEEELDGGRCKYKGGTNLSIDHLEVELREPYLIFQDLTVAELRTLQGDIQTYQELQGKEEGSLPARFWGALAAICADELKHATHRAGTEAKAAALGGGGGAAGRDNIKGGMHEAVRGEVEALFGGRSAVYLTKMAGQLAAKAEAARAGGDGGAGGDPEYWAAVLEHLAVYRAKATLRELHQHMLQVQLDRLEGRRKRLAEERAARRAAGEASEEEGDDAGADSDGSYVVDESAEAVAMERAEKAKGMDDLEEALGLQDEVKLDSVYWWHDKYRPRKPRYFNRVKTGYDWNKYNQAHYDHENPPPKTVQGYKFNIFYPDLIDKSETPKFHLEPAEDDKFCLIRFTAGPPYEDVAFKIVNRAWAYQRKRGFLCKFERGILTLFVNFQRHFYRR</sequence>
<protein>
    <recommendedName>
        <fullName evidence="2">Splicing factor Cactin</fullName>
    </recommendedName>
</protein>
<dbReference type="GO" id="GO:0005737">
    <property type="term" value="C:cytoplasm"/>
    <property type="evidence" value="ECO:0007669"/>
    <property type="project" value="TreeGrafter"/>
</dbReference>
<evidence type="ECO:0000256" key="2">
    <source>
        <dbReference type="ARBA" id="ARBA00034534"/>
    </source>
</evidence>
<accession>A0A6S9JR17</accession>
<dbReference type="InterPro" id="IPR018816">
    <property type="entry name" value="Cactin_central"/>
</dbReference>
<dbReference type="GO" id="GO:0005681">
    <property type="term" value="C:spliceosomal complex"/>
    <property type="evidence" value="ECO:0007669"/>
    <property type="project" value="TreeGrafter"/>
</dbReference>
<proteinExistence type="inferred from homology"/>
<dbReference type="GO" id="GO:0045292">
    <property type="term" value="P:mRNA cis splicing, via spliceosome"/>
    <property type="evidence" value="ECO:0007669"/>
    <property type="project" value="TreeGrafter"/>
</dbReference>
<feature type="compositionally biased region" description="Basic residues" evidence="3">
    <location>
        <begin position="1"/>
        <end position="10"/>
    </location>
</feature>
<feature type="domain" description="Splicing factor cactin central" evidence="5">
    <location>
        <begin position="169"/>
        <end position="402"/>
    </location>
</feature>
<evidence type="ECO:0000256" key="3">
    <source>
        <dbReference type="SAM" id="MobiDB-lite"/>
    </source>
</evidence>
<dbReference type="Pfam" id="PF10312">
    <property type="entry name" value="Cactin_mid"/>
    <property type="match status" value="1"/>
</dbReference>
<organism evidence="6">
    <name type="scientific">Heterosigma akashiwo</name>
    <name type="common">Chromophytic alga</name>
    <name type="synonym">Heterosigma carterae</name>
    <dbReference type="NCBI Taxonomy" id="2829"/>
    <lineage>
        <taxon>Eukaryota</taxon>
        <taxon>Sar</taxon>
        <taxon>Stramenopiles</taxon>
        <taxon>Ochrophyta</taxon>
        <taxon>Raphidophyceae</taxon>
        <taxon>Chattonellales</taxon>
        <taxon>Chattonellaceae</taxon>
        <taxon>Heterosigma</taxon>
    </lineage>
</organism>
<feature type="region of interest" description="Disordered" evidence="3">
    <location>
        <begin position="424"/>
        <end position="448"/>
    </location>
</feature>
<feature type="domain" description="Splicing factor Cactin C-terminal" evidence="4">
    <location>
        <begin position="490"/>
        <end position="613"/>
    </location>
</feature>
<name>A0A6S9JR17_HETAK</name>
<feature type="region of interest" description="Disordered" evidence="3">
    <location>
        <begin position="117"/>
        <end position="137"/>
    </location>
</feature>
<reference evidence="6" key="1">
    <citation type="submission" date="2021-01" db="EMBL/GenBank/DDBJ databases">
        <authorList>
            <person name="Corre E."/>
            <person name="Pelletier E."/>
            <person name="Niang G."/>
            <person name="Scheremetjew M."/>
            <person name="Finn R."/>
            <person name="Kale V."/>
            <person name="Holt S."/>
            <person name="Cochrane G."/>
            <person name="Meng A."/>
            <person name="Brown T."/>
            <person name="Cohen L."/>
        </authorList>
    </citation>
    <scope>NUCLEOTIDE SEQUENCE</scope>
    <source>
        <strain evidence="6">CCMP3107</strain>
    </source>
</reference>
<dbReference type="AlphaFoldDB" id="A0A6S9JR17"/>
<evidence type="ECO:0000313" key="6">
    <source>
        <dbReference type="EMBL" id="CAE0631060.1"/>
    </source>
</evidence>
<evidence type="ECO:0000259" key="4">
    <source>
        <dbReference type="Pfam" id="PF09732"/>
    </source>
</evidence>
<dbReference type="EMBL" id="HBIU01020849">
    <property type="protein sequence ID" value="CAE0631060.1"/>
    <property type="molecule type" value="Transcribed_RNA"/>
</dbReference>
<dbReference type="PANTHER" id="PTHR21737">
    <property type="entry name" value="POLYGLUTAMINE BINDING PROTEIN 1/MARVEL MEMBRANE-ASSOCIATING DOMAIN CONTAINING 3"/>
    <property type="match status" value="1"/>
</dbReference>
<dbReference type="PANTHER" id="PTHR21737:SF4">
    <property type="entry name" value="SPLICING FACTOR CACTIN"/>
    <property type="match status" value="1"/>
</dbReference>
<comment type="similarity">
    <text evidence="1">Belongs to the CACTIN family.</text>
</comment>
<feature type="region of interest" description="Disordered" evidence="3">
    <location>
        <begin position="1"/>
        <end position="74"/>
    </location>
</feature>
<dbReference type="InterPro" id="IPR019134">
    <property type="entry name" value="Cactin_C"/>
</dbReference>